<evidence type="ECO:0000313" key="2">
    <source>
        <dbReference type="Proteomes" id="UP000593576"/>
    </source>
</evidence>
<name>A0A7J9M4C8_GOSSC</name>
<comment type="caution">
    <text evidence="1">The sequence shown here is derived from an EMBL/GenBank/DDBJ whole genome shotgun (WGS) entry which is preliminary data.</text>
</comment>
<gene>
    <name evidence="1" type="ORF">Goshw_014113</name>
</gene>
<feature type="non-terminal residue" evidence="1">
    <location>
        <position position="49"/>
    </location>
</feature>
<organism evidence="1 2">
    <name type="scientific">Gossypium schwendimanii</name>
    <name type="common">Cotton</name>
    <dbReference type="NCBI Taxonomy" id="34291"/>
    <lineage>
        <taxon>Eukaryota</taxon>
        <taxon>Viridiplantae</taxon>
        <taxon>Streptophyta</taxon>
        <taxon>Embryophyta</taxon>
        <taxon>Tracheophyta</taxon>
        <taxon>Spermatophyta</taxon>
        <taxon>Magnoliopsida</taxon>
        <taxon>eudicotyledons</taxon>
        <taxon>Gunneridae</taxon>
        <taxon>Pentapetalae</taxon>
        <taxon>rosids</taxon>
        <taxon>malvids</taxon>
        <taxon>Malvales</taxon>
        <taxon>Malvaceae</taxon>
        <taxon>Malvoideae</taxon>
        <taxon>Gossypium</taxon>
    </lineage>
</organism>
<dbReference type="EMBL" id="JABFAF010000009">
    <property type="protein sequence ID" value="MBA0865646.1"/>
    <property type="molecule type" value="Genomic_DNA"/>
</dbReference>
<accession>A0A7J9M4C8</accession>
<keyword evidence="2" id="KW-1185">Reference proteome</keyword>
<sequence>MSYWPITLIVRNRHYAPSASIRYSASFHLLYSIFCPHHQAFNFPTFPCT</sequence>
<protein>
    <submittedName>
        <fullName evidence="1">Uncharacterized protein</fullName>
    </submittedName>
</protein>
<evidence type="ECO:0000313" key="1">
    <source>
        <dbReference type="EMBL" id="MBA0865646.1"/>
    </source>
</evidence>
<dbReference type="Proteomes" id="UP000593576">
    <property type="component" value="Unassembled WGS sequence"/>
</dbReference>
<dbReference type="AlphaFoldDB" id="A0A7J9M4C8"/>
<proteinExistence type="predicted"/>
<reference evidence="1 2" key="1">
    <citation type="journal article" date="2019" name="Genome Biol. Evol.">
        <title>Insights into the evolution of the New World diploid cottons (Gossypium, subgenus Houzingenia) based on genome sequencing.</title>
        <authorList>
            <person name="Grover C.E."/>
            <person name="Arick M.A. 2nd"/>
            <person name="Thrash A."/>
            <person name="Conover J.L."/>
            <person name="Sanders W.S."/>
            <person name="Peterson D.G."/>
            <person name="Frelichowski J.E."/>
            <person name="Scheffler J.A."/>
            <person name="Scheffler B.E."/>
            <person name="Wendel J.F."/>
        </authorList>
    </citation>
    <scope>NUCLEOTIDE SEQUENCE [LARGE SCALE GENOMIC DNA]</scope>
    <source>
        <strain evidence="1">1</strain>
        <tissue evidence="1">Leaf</tissue>
    </source>
</reference>